<evidence type="ECO:0000313" key="4">
    <source>
        <dbReference type="EMBL" id="MBA0757957.1"/>
    </source>
</evidence>
<feature type="non-terminal residue" evidence="4">
    <location>
        <position position="727"/>
    </location>
</feature>
<dbReference type="Gene3D" id="1.10.150.60">
    <property type="entry name" value="ARID DNA-binding domain"/>
    <property type="match status" value="1"/>
</dbReference>
<protein>
    <recommendedName>
        <fullName evidence="3">ARID domain-containing protein</fullName>
    </recommendedName>
</protein>
<proteinExistence type="predicted"/>
<name>A0A7J9DB43_9ROSI</name>
<dbReference type="CDD" id="cd16100">
    <property type="entry name" value="ARID"/>
    <property type="match status" value="1"/>
</dbReference>
<dbReference type="EMBL" id="JABEZW010000001">
    <property type="protein sequence ID" value="MBA0757957.1"/>
    <property type="molecule type" value="Genomic_DNA"/>
</dbReference>
<dbReference type="SMART" id="SM01014">
    <property type="entry name" value="ARID"/>
    <property type="match status" value="1"/>
</dbReference>
<dbReference type="Proteomes" id="UP000593568">
    <property type="component" value="Unassembled WGS sequence"/>
</dbReference>
<dbReference type="SMART" id="SM01189">
    <property type="entry name" value="ELM2"/>
    <property type="match status" value="1"/>
</dbReference>
<accession>A0A7J9DB43</accession>
<evidence type="ECO:0000256" key="2">
    <source>
        <dbReference type="SAM" id="MobiDB-lite"/>
    </source>
</evidence>
<feature type="region of interest" description="Disordered" evidence="2">
    <location>
        <begin position="1"/>
        <end position="24"/>
    </location>
</feature>
<evidence type="ECO:0000256" key="1">
    <source>
        <dbReference type="ARBA" id="ARBA00023242"/>
    </source>
</evidence>
<gene>
    <name evidence="4" type="ORF">Gotri_021000</name>
</gene>
<dbReference type="InterPro" id="IPR000949">
    <property type="entry name" value="ELM2_dom"/>
</dbReference>
<dbReference type="Pfam" id="PF01388">
    <property type="entry name" value="ARID"/>
    <property type="match status" value="1"/>
</dbReference>
<dbReference type="InterPro" id="IPR001606">
    <property type="entry name" value="ARID_dom"/>
</dbReference>
<feature type="domain" description="ARID" evidence="3">
    <location>
        <begin position="45"/>
        <end position="138"/>
    </location>
</feature>
<organism evidence="4 5">
    <name type="scientific">Gossypium trilobum</name>
    <dbReference type="NCBI Taxonomy" id="34281"/>
    <lineage>
        <taxon>Eukaryota</taxon>
        <taxon>Viridiplantae</taxon>
        <taxon>Streptophyta</taxon>
        <taxon>Embryophyta</taxon>
        <taxon>Tracheophyta</taxon>
        <taxon>Spermatophyta</taxon>
        <taxon>Magnoliopsida</taxon>
        <taxon>eudicotyledons</taxon>
        <taxon>Gunneridae</taxon>
        <taxon>Pentapetalae</taxon>
        <taxon>rosids</taxon>
        <taxon>malvids</taxon>
        <taxon>Malvales</taxon>
        <taxon>Malvaceae</taxon>
        <taxon>Malvoideae</taxon>
        <taxon>Gossypium</taxon>
    </lineage>
</organism>
<dbReference type="SUPFAM" id="SSF46774">
    <property type="entry name" value="ARID-like"/>
    <property type="match status" value="1"/>
</dbReference>
<comment type="caution">
    <text evidence="4">The sequence shown here is derived from an EMBL/GenBank/DDBJ whole genome shotgun (WGS) entry which is preliminary data.</text>
</comment>
<feature type="compositionally biased region" description="Basic and acidic residues" evidence="2">
    <location>
        <begin position="7"/>
        <end position="20"/>
    </location>
</feature>
<keyword evidence="5" id="KW-1185">Reference proteome</keyword>
<keyword evidence="1" id="KW-0539">Nucleus</keyword>
<evidence type="ECO:0000259" key="3">
    <source>
        <dbReference type="PROSITE" id="PS51011"/>
    </source>
</evidence>
<dbReference type="GO" id="GO:0003677">
    <property type="term" value="F:DNA binding"/>
    <property type="evidence" value="ECO:0007669"/>
    <property type="project" value="InterPro"/>
</dbReference>
<dbReference type="PROSITE" id="PS51011">
    <property type="entry name" value="ARID"/>
    <property type="match status" value="1"/>
</dbReference>
<evidence type="ECO:0000313" key="5">
    <source>
        <dbReference type="Proteomes" id="UP000593568"/>
    </source>
</evidence>
<dbReference type="InterPro" id="IPR036431">
    <property type="entry name" value="ARID_dom_sf"/>
</dbReference>
<sequence length="727" mass="82190">MPGLSIRADESSLDCKKPPENLEPAGSSIDLYPFSEGSFLKSEPDKLRFGFNKFLGLFLKEICAQGCVCSLPPMAEGGQPVDWLKLFLVVREKGGYNAVSESGLWDSVATESGLGLNVASLVKLVYIKYLVSLERWLERIVQSEDLKSESHYTGNLVEMGIELKRFLSEFSQVEESVVAGSGGGEKIVNGEQSMDIDITKDFLDYNEVEKLRNDDDLKSVVVDSDGEKKFINVDEYVHTPSDLVKSAGNSTDVEKFCNDDEVKSAIMEDSVECKKCTHSDDDVVKLDSSDIKEKLSSNKRKRDSSAIMEDSVECKKCTHNDDDVVKLDSSDIKEKLSSNKRKRDSSAIMEDFVECKKYTHSDDDVVKLGSSDIKEKFSSNKRKRDSMWGMLNWVKEVAMDPCDLVVGSLPESSNWKSYGSEELWKQILLFRVAAFHRKDDHSSSDQSKMQKTQKMHPCMYDDNTKIGYNLRERLSCTKKLLFGKTDAKGQNWSQSSGNHSDFNGTCDSVTPGSVFDYEADIQVPIGPQFQFEVPVWTGVASGSDAKWLGTRFWPLEKKENRFLIERDRIGKGRQDLCGCQVQGSLQCVKFHVTEKRSKLKLELGPAFKKLKFDKMGEDVASAWKEGEQKMFSNIVKSNPSSQQKCFWDEICKHFRNKSREELVCYYYNVFLLQRRAYQNRVTPSNIDSDDEPESELVAKGIGQEAIKPYTSILISPKKSQKKSRYSS</sequence>
<dbReference type="PANTHER" id="PTHR46410:SF1">
    <property type="entry name" value="AT-RICH INTERACTIVE DOMAIN-CONTAINING PROTEIN 1"/>
    <property type="match status" value="1"/>
</dbReference>
<dbReference type="SMART" id="SM00501">
    <property type="entry name" value="BRIGHT"/>
    <property type="match status" value="1"/>
</dbReference>
<dbReference type="PANTHER" id="PTHR46410">
    <property type="entry name" value="AT-RICH INTERACTIVE DOMAIN-CONTAINING PROTEIN 2"/>
    <property type="match status" value="1"/>
</dbReference>
<dbReference type="AlphaFoldDB" id="A0A7J9DB43"/>
<reference evidence="4 5" key="1">
    <citation type="journal article" date="2019" name="Genome Biol. Evol.">
        <title>Insights into the evolution of the New World diploid cottons (Gossypium, subgenus Houzingenia) based on genome sequencing.</title>
        <authorList>
            <person name="Grover C.E."/>
            <person name="Arick M.A. 2nd"/>
            <person name="Thrash A."/>
            <person name="Conover J.L."/>
            <person name="Sanders W.S."/>
            <person name="Peterson D.G."/>
            <person name="Frelichowski J.E."/>
            <person name="Scheffler J.A."/>
            <person name="Scheffler B.E."/>
            <person name="Wendel J.F."/>
        </authorList>
    </citation>
    <scope>NUCLEOTIDE SEQUENCE [LARGE SCALE GENOMIC DNA]</scope>
    <source>
        <strain evidence="4">8</strain>
        <tissue evidence="4">Leaf</tissue>
    </source>
</reference>